<dbReference type="EMBL" id="DS232616">
    <property type="protein sequence ID" value="EDS44130.1"/>
    <property type="molecule type" value="Genomic_DNA"/>
</dbReference>
<proteinExistence type="predicted"/>
<evidence type="ECO:0000256" key="2">
    <source>
        <dbReference type="ARBA" id="ARBA00022729"/>
    </source>
</evidence>
<dbReference type="VEuPathDB" id="VectorBase:CPIJ016507"/>
<dbReference type="eggNOG" id="ENOG502T8SR">
    <property type="taxonomic scope" value="Eukaryota"/>
</dbReference>
<dbReference type="InterPro" id="IPR050328">
    <property type="entry name" value="Dev_Immune_Receptor"/>
</dbReference>
<evidence type="ECO:0008006" key="8">
    <source>
        <dbReference type="Google" id="ProtNLM"/>
    </source>
</evidence>
<evidence type="ECO:0000256" key="3">
    <source>
        <dbReference type="ARBA" id="ARBA00022737"/>
    </source>
</evidence>
<dbReference type="OMA" id="DQACHIE"/>
<dbReference type="AlphaFoldDB" id="B0XB77"/>
<evidence type="ECO:0000313" key="5">
    <source>
        <dbReference type="EMBL" id="EDS44130.1"/>
    </source>
</evidence>
<dbReference type="PANTHER" id="PTHR24373:SF275">
    <property type="entry name" value="TIR DOMAIN-CONTAINING PROTEIN"/>
    <property type="match status" value="1"/>
</dbReference>
<accession>B0XB77</accession>
<sequence>MLNQHISTARLFEQFRMISLLIITCLGALVAATSEFSCSQPTDPTVRCVENCVLNTSHLPEWFNPTPKSALYLTNCTVVDDADLSSELLGNTTELWILDGSAPKVHLKPSLKSFTSLRAGTREVVIDPADNFLLELFDLEGTLRDVPRNVQFLRRLAVLDLCQNHIGSVDLDQFNGMSHLRKINLGWNRIRTVTATNVNLPALAELFLHGNQLTSLDLTHLNAPNLQRLYVSSNQLERIDGFPAGFSQLARVDLHFNRWRCDWLRRAEELLRVNSAETLSYLPETVCNEAGTVKVSALQCEQLKKTERGAKANKEQRVATNTTNMLVQRLLE</sequence>
<evidence type="ECO:0000313" key="7">
    <source>
        <dbReference type="Proteomes" id="UP000002320"/>
    </source>
</evidence>
<dbReference type="InParanoid" id="B0XB77"/>
<dbReference type="SUPFAM" id="SSF52058">
    <property type="entry name" value="L domain-like"/>
    <property type="match status" value="1"/>
</dbReference>
<protein>
    <recommendedName>
        <fullName evidence="8">Leucine-rich immune protein (Coil-less)</fullName>
    </recommendedName>
</protein>
<dbReference type="STRING" id="7176.B0XB77"/>
<feature type="chain" id="PRO_5014567269" description="Leucine-rich immune protein (Coil-less)" evidence="4">
    <location>
        <begin position="33"/>
        <end position="332"/>
    </location>
</feature>
<evidence type="ECO:0000313" key="6">
    <source>
        <dbReference type="EnsemblMetazoa" id="CPIJ016507-PA"/>
    </source>
</evidence>
<dbReference type="InterPro" id="IPR003591">
    <property type="entry name" value="Leu-rich_rpt_typical-subtyp"/>
</dbReference>
<dbReference type="SMART" id="SM00369">
    <property type="entry name" value="LRR_TYP"/>
    <property type="match status" value="4"/>
</dbReference>
<keyword evidence="1" id="KW-0433">Leucine-rich repeat</keyword>
<reference evidence="5" key="1">
    <citation type="submission" date="2007-03" db="EMBL/GenBank/DDBJ databases">
        <title>Annotation of Culex pipiens quinquefasciatus.</title>
        <authorList>
            <consortium name="The Broad Institute Genome Sequencing Platform"/>
            <person name="Atkinson P.W."/>
            <person name="Hemingway J."/>
            <person name="Christensen B.M."/>
            <person name="Higgs S."/>
            <person name="Kodira C."/>
            <person name="Hannick L."/>
            <person name="Megy K."/>
            <person name="O'Leary S."/>
            <person name="Pearson M."/>
            <person name="Haas B.J."/>
            <person name="Mauceli E."/>
            <person name="Wortman J.R."/>
            <person name="Lee N.H."/>
            <person name="Guigo R."/>
            <person name="Stanke M."/>
            <person name="Alvarado L."/>
            <person name="Amedeo P."/>
            <person name="Antoine C.H."/>
            <person name="Arensburger P."/>
            <person name="Bidwell S.L."/>
            <person name="Crawford M."/>
            <person name="Camaro F."/>
            <person name="Devon K."/>
            <person name="Engels R."/>
            <person name="Hammond M."/>
            <person name="Howarth C."/>
            <person name="Koehrsen M."/>
            <person name="Lawson D."/>
            <person name="Montgomery P."/>
            <person name="Nene V."/>
            <person name="Nusbaum C."/>
            <person name="Puiu D."/>
            <person name="Romero-Severson J."/>
            <person name="Severson D.W."/>
            <person name="Shumway M."/>
            <person name="Sisk P."/>
            <person name="Stolte C."/>
            <person name="Zeng Q."/>
            <person name="Eisenstadt E."/>
            <person name="Fraser-Liggett C."/>
            <person name="Strausberg R."/>
            <person name="Galagan J."/>
            <person name="Birren B."/>
            <person name="Collins F.H."/>
        </authorList>
    </citation>
    <scope>NUCLEOTIDE SEQUENCE [LARGE SCALE GENOMIC DNA]</scope>
    <source>
        <strain evidence="5">JHB</strain>
    </source>
</reference>
<evidence type="ECO:0000256" key="4">
    <source>
        <dbReference type="SAM" id="SignalP"/>
    </source>
</evidence>
<organism>
    <name type="scientific">Culex quinquefasciatus</name>
    <name type="common">Southern house mosquito</name>
    <name type="synonym">Culex pungens</name>
    <dbReference type="NCBI Taxonomy" id="7176"/>
    <lineage>
        <taxon>Eukaryota</taxon>
        <taxon>Metazoa</taxon>
        <taxon>Ecdysozoa</taxon>
        <taxon>Arthropoda</taxon>
        <taxon>Hexapoda</taxon>
        <taxon>Insecta</taxon>
        <taxon>Pterygota</taxon>
        <taxon>Neoptera</taxon>
        <taxon>Endopterygota</taxon>
        <taxon>Diptera</taxon>
        <taxon>Nematocera</taxon>
        <taxon>Culicoidea</taxon>
        <taxon>Culicidae</taxon>
        <taxon>Culicinae</taxon>
        <taxon>Culicini</taxon>
        <taxon>Culex</taxon>
        <taxon>Culex</taxon>
    </lineage>
</organism>
<dbReference type="PANTHER" id="PTHR24373">
    <property type="entry name" value="SLIT RELATED LEUCINE-RICH REPEAT NEURONAL PROTEIN"/>
    <property type="match status" value="1"/>
</dbReference>
<dbReference type="InterPro" id="IPR032675">
    <property type="entry name" value="LRR_dom_sf"/>
</dbReference>
<feature type="signal peptide" evidence="4">
    <location>
        <begin position="1"/>
        <end position="32"/>
    </location>
</feature>
<gene>
    <name evidence="6" type="primary">6050266</name>
    <name evidence="5" type="ORF">CpipJ_CPIJ016507</name>
</gene>
<dbReference type="Gene3D" id="3.80.10.10">
    <property type="entry name" value="Ribonuclease Inhibitor"/>
    <property type="match status" value="1"/>
</dbReference>
<dbReference type="InterPro" id="IPR001611">
    <property type="entry name" value="Leu-rich_rpt"/>
</dbReference>
<keyword evidence="2 4" id="KW-0732">Signal</keyword>
<dbReference type="Pfam" id="PF13855">
    <property type="entry name" value="LRR_8"/>
    <property type="match status" value="1"/>
</dbReference>
<dbReference type="EnsemblMetazoa" id="CPIJ016507-RA">
    <property type="protein sequence ID" value="CPIJ016507-PA"/>
    <property type="gene ID" value="CPIJ016507"/>
</dbReference>
<dbReference type="VEuPathDB" id="VectorBase:CQUJHB012233"/>
<dbReference type="OrthoDB" id="7760358at2759"/>
<reference evidence="6" key="2">
    <citation type="submission" date="2020-05" db="UniProtKB">
        <authorList>
            <consortium name="EnsemblMetazoa"/>
        </authorList>
    </citation>
    <scope>IDENTIFICATION</scope>
    <source>
        <strain evidence="6">JHB</strain>
    </source>
</reference>
<dbReference type="Proteomes" id="UP000002320">
    <property type="component" value="Unassembled WGS sequence"/>
</dbReference>
<evidence type="ECO:0000256" key="1">
    <source>
        <dbReference type="ARBA" id="ARBA00022614"/>
    </source>
</evidence>
<name>B0XB77_CULQU</name>
<dbReference type="HOGENOM" id="CLU_950773_0_0_1"/>
<keyword evidence="3" id="KW-0677">Repeat</keyword>
<dbReference type="KEGG" id="cqu:CpipJ_CPIJ016507"/>
<keyword evidence="7" id="KW-1185">Reference proteome</keyword>